<evidence type="ECO:0000256" key="11">
    <source>
        <dbReference type="PIRSR" id="PIRSR005096-3"/>
    </source>
</evidence>
<dbReference type="SUPFAM" id="SSF74650">
    <property type="entry name" value="Galactose mutarotase-like"/>
    <property type="match status" value="1"/>
</dbReference>
<evidence type="ECO:0000256" key="5">
    <source>
        <dbReference type="ARBA" id="ARBA00014165"/>
    </source>
</evidence>
<dbReference type="RefSeq" id="WP_083653399.1">
    <property type="nucleotide sequence ID" value="NZ_MSTI01000080.1"/>
</dbReference>
<dbReference type="AlphaFoldDB" id="A0A1U7NYA5"/>
<evidence type="ECO:0000256" key="10">
    <source>
        <dbReference type="PIRSR" id="PIRSR005096-2"/>
    </source>
</evidence>
<dbReference type="OrthoDB" id="9779408at2"/>
<feature type="binding site" evidence="10">
    <location>
        <position position="264"/>
    </location>
    <ligand>
        <name>beta-D-galactose</name>
        <dbReference type="ChEBI" id="CHEBI:27667"/>
    </ligand>
</feature>
<dbReference type="Gene3D" id="2.70.98.10">
    <property type="match status" value="1"/>
</dbReference>
<evidence type="ECO:0000256" key="8">
    <source>
        <dbReference type="PIRNR" id="PIRNR005096"/>
    </source>
</evidence>
<comment type="similarity">
    <text evidence="3 8">Belongs to the aldose epimerase family.</text>
</comment>
<evidence type="ECO:0000256" key="4">
    <source>
        <dbReference type="ARBA" id="ARBA00013185"/>
    </source>
</evidence>
<keyword evidence="7 8" id="KW-0119">Carbohydrate metabolism</keyword>
<organism evidence="12 13">
    <name type="scientific">Deinococcus marmoris</name>
    <dbReference type="NCBI Taxonomy" id="249408"/>
    <lineage>
        <taxon>Bacteria</taxon>
        <taxon>Thermotogati</taxon>
        <taxon>Deinococcota</taxon>
        <taxon>Deinococci</taxon>
        <taxon>Deinococcales</taxon>
        <taxon>Deinococcaceae</taxon>
        <taxon>Deinococcus</taxon>
    </lineage>
</organism>
<proteinExistence type="inferred from homology"/>
<dbReference type="GO" id="GO:0004034">
    <property type="term" value="F:aldose 1-epimerase activity"/>
    <property type="evidence" value="ECO:0007669"/>
    <property type="project" value="UniProtKB-EC"/>
</dbReference>
<dbReference type="InterPro" id="IPR011013">
    <property type="entry name" value="Gal_mutarotase_sf_dom"/>
</dbReference>
<dbReference type="InterPro" id="IPR018052">
    <property type="entry name" value="Ald1_epimerase_CS"/>
</dbReference>
<dbReference type="InterPro" id="IPR047215">
    <property type="entry name" value="Galactose_mutarotase-like"/>
</dbReference>
<dbReference type="InterPro" id="IPR014718">
    <property type="entry name" value="GH-type_carb-bd"/>
</dbReference>
<evidence type="ECO:0000256" key="1">
    <source>
        <dbReference type="ARBA" id="ARBA00001614"/>
    </source>
</evidence>
<dbReference type="PROSITE" id="PS00545">
    <property type="entry name" value="ALDOSE_1_EPIMERASE"/>
    <property type="match status" value="1"/>
</dbReference>
<dbReference type="PANTHER" id="PTHR10091:SF0">
    <property type="entry name" value="GALACTOSE MUTAROTASE"/>
    <property type="match status" value="1"/>
</dbReference>
<evidence type="ECO:0000256" key="3">
    <source>
        <dbReference type="ARBA" id="ARBA00006206"/>
    </source>
</evidence>
<evidence type="ECO:0000256" key="2">
    <source>
        <dbReference type="ARBA" id="ARBA00005028"/>
    </source>
</evidence>
<comment type="pathway">
    <text evidence="2 8">Carbohydrate metabolism; hexose metabolism.</text>
</comment>
<feature type="active site" description="Proton acceptor" evidence="9">
    <location>
        <position position="329"/>
    </location>
</feature>
<evidence type="ECO:0000256" key="7">
    <source>
        <dbReference type="ARBA" id="ARBA00023277"/>
    </source>
</evidence>
<evidence type="ECO:0000313" key="13">
    <source>
        <dbReference type="Proteomes" id="UP000186607"/>
    </source>
</evidence>
<feature type="active site" description="Proton donor" evidence="9">
    <location>
        <position position="193"/>
    </location>
</feature>
<evidence type="ECO:0000256" key="6">
    <source>
        <dbReference type="ARBA" id="ARBA00023235"/>
    </source>
</evidence>
<protein>
    <recommendedName>
        <fullName evidence="5 8">Aldose 1-epimerase</fullName>
        <ecNumber evidence="4 8">5.1.3.3</ecNumber>
    </recommendedName>
</protein>
<evidence type="ECO:0000313" key="12">
    <source>
        <dbReference type="EMBL" id="OLV17890.1"/>
    </source>
</evidence>
<keyword evidence="13" id="KW-1185">Reference proteome</keyword>
<name>A0A1U7NYA5_9DEIO</name>
<feature type="binding site" evidence="11">
    <location>
        <begin position="193"/>
        <end position="195"/>
    </location>
    <ligand>
        <name>beta-D-galactose</name>
        <dbReference type="ChEBI" id="CHEBI:27667"/>
    </ligand>
</feature>
<dbReference type="EC" id="5.1.3.3" evidence="4 8"/>
<dbReference type="CDD" id="cd09019">
    <property type="entry name" value="galactose_mutarotase_like"/>
    <property type="match status" value="1"/>
</dbReference>
<comment type="caution">
    <text evidence="12">The sequence shown here is derived from an EMBL/GenBank/DDBJ whole genome shotgun (WGS) entry which is preliminary data.</text>
</comment>
<accession>A0A1U7NYA5</accession>
<gene>
    <name evidence="12" type="ORF">BOO71_0007540</name>
</gene>
<evidence type="ECO:0000256" key="9">
    <source>
        <dbReference type="PIRSR" id="PIRSR005096-1"/>
    </source>
</evidence>
<dbReference type="EMBL" id="MSTI01000080">
    <property type="protein sequence ID" value="OLV17890.1"/>
    <property type="molecule type" value="Genomic_DNA"/>
</dbReference>
<keyword evidence="6 8" id="KW-0413">Isomerase</keyword>
<dbReference type="PANTHER" id="PTHR10091">
    <property type="entry name" value="ALDOSE-1-EPIMERASE"/>
    <property type="match status" value="1"/>
</dbReference>
<comment type="catalytic activity">
    <reaction evidence="1 8">
        <text>alpha-D-glucose = beta-D-glucose</text>
        <dbReference type="Rhea" id="RHEA:10264"/>
        <dbReference type="ChEBI" id="CHEBI:15903"/>
        <dbReference type="ChEBI" id="CHEBI:17925"/>
        <dbReference type="EC" id="5.1.3.3"/>
    </reaction>
</comment>
<feature type="binding site" evidence="11">
    <location>
        <begin position="92"/>
        <end position="93"/>
    </location>
    <ligand>
        <name>beta-D-galactose</name>
        <dbReference type="ChEBI" id="CHEBI:27667"/>
    </ligand>
</feature>
<dbReference type="PIRSF" id="PIRSF005096">
    <property type="entry name" value="GALM"/>
    <property type="match status" value="1"/>
</dbReference>
<dbReference type="Pfam" id="PF01263">
    <property type="entry name" value="Aldose_epim"/>
    <property type="match status" value="1"/>
</dbReference>
<dbReference type="InterPro" id="IPR008183">
    <property type="entry name" value="Aldose_1/G6P_1-epimerase"/>
</dbReference>
<dbReference type="STRING" id="249408.BOO71_0007540"/>
<dbReference type="UniPathway" id="UPA00242"/>
<dbReference type="GO" id="GO:0033499">
    <property type="term" value="P:galactose catabolic process via UDP-galactose, Leloir pathway"/>
    <property type="evidence" value="ECO:0007669"/>
    <property type="project" value="TreeGrafter"/>
</dbReference>
<dbReference type="InterPro" id="IPR015443">
    <property type="entry name" value="Aldose_1-epimerase"/>
</dbReference>
<dbReference type="Proteomes" id="UP000186607">
    <property type="component" value="Unassembled WGS sequence"/>
</dbReference>
<dbReference type="NCBIfam" id="NF008277">
    <property type="entry name" value="PRK11055.1"/>
    <property type="match status" value="1"/>
</dbReference>
<reference evidence="12 13" key="1">
    <citation type="submission" date="2017-01" db="EMBL/GenBank/DDBJ databases">
        <title>Genome Analysis of Deinococcus marmoris KOPRI26562.</title>
        <authorList>
            <person name="Kim J.H."/>
            <person name="Oh H.-M."/>
        </authorList>
    </citation>
    <scope>NUCLEOTIDE SEQUENCE [LARGE SCALE GENOMIC DNA]</scope>
    <source>
        <strain evidence="12 13">KOPRI26562</strain>
    </source>
</reference>
<dbReference type="GO" id="GO:0030246">
    <property type="term" value="F:carbohydrate binding"/>
    <property type="evidence" value="ECO:0007669"/>
    <property type="project" value="InterPro"/>
</dbReference>
<dbReference type="GO" id="GO:0006006">
    <property type="term" value="P:glucose metabolic process"/>
    <property type="evidence" value="ECO:0007669"/>
    <property type="project" value="TreeGrafter"/>
</dbReference>
<sequence>MTVVVGVGTVAGVETRRWGTLPDGQDVQLFVLRAPNGLTVTLGEYGARLLRVQMPDRDGVPGDVMLGHPELAAYLEQEDALYFGATVGRVANRTARGRFELGGQQYQLAINNPPNHLHGGPGGFHAVRWEGTALDSSEGPNGVTFRYHSPDGEEGYPGAVDVTARYTLSGDGWLTMDCWAETDAPTPLNLTNHAYWNLADGGAGSVLDHTLLLPAAQFLAVDDSAIPVAVTEVQGTPFDFRAGKPLGQDIDADDAQLRGAGGYDHHFVLLNGDDGLKQAAILSDPTSGRRMEVWTTENGVQLYSGNFLSGSVVGWNGARYKKRSALCLETQQAPDALNQPELDRLGAGSIIVQPGQTYHTRTRWHFSVME</sequence>